<comment type="caution">
    <text evidence="2">The sequence shown here is derived from an EMBL/GenBank/DDBJ whole genome shotgun (WGS) entry which is preliminary data.</text>
</comment>
<dbReference type="AlphaFoldDB" id="A0A4R3KXL1"/>
<organism evidence="2 3">
    <name type="scientific">Anseongella ginsenosidimutans</name>
    <dbReference type="NCBI Taxonomy" id="496056"/>
    <lineage>
        <taxon>Bacteria</taxon>
        <taxon>Pseudomonadati</taxon>
        <taxon>Bacteroidota</taxon>
        <taxon>Sphingobacteriia</taxon>
        <taxon>Sphingobacteriales</taxon>
        <taxon>Sphingobacteriaceae</taxon>
        <taxon>Anseongella</taxon>
    </lineage>
</organism>
<dbReference type="InterPro" id="IPR050137">
    <property type="entry name" value="PyrR_bifunctional"/>
</dbReference>
<sequence length="167" mass="18922">MASKKIQVLDRKQISQKLNRIAYQILEDNFEEEEVILAGIMPRGYMLAGRLKEILSKISGLNVRLLQLDIEKDSRSLKANTNIPPEKCRNKVVILVDDVLHTGRTLVYGVGVFLDVPLKKIRTVVLVDRSHKSYPVHIDFTGMQLSTVAKEHVQLVIDGEEEAVYLT</sequence>
<dbReference type="GO" id="GO:0016757">
    <property type="term" value="F:glycosyltransferase activity"/>
    <property type="evidence" value="ECO:0007669"/>
    <property type="project" value="UniProtKB-KW"/>
</dbReference>
<dbReference type="InterPro" id="IPR029057">
    <property type="entry name" value="PRTase-like"/>
</dbReference>
<dbReference type="RefSeq" id="WP_132127870.1">
    <property type="nucleotide sequence ID" value="NZ_CP042432.1"/>
</dbReference>
<gene>
    <name evidence="2" type="ORF">EDD80_101646</name>
</gene>
<dbReference type="PANTHER" id="PTHR11608">
    <property type="entry name" value="BIFUNCTIONAL PROTEIN PYRR"/>
    <property type="match status" value="1"/>
</dbReference>
<keyword evidence="2" id="KW-0808">Transferase</keyword>
<dbReference type="SUPFAM" id="SSF53271">
    <property type="entry name" value="PRTase-like"/>
    <property type="match status" value="1"/>
</dbReference>
<keyword evidence="2" id="KW-0328">Glycosyltransferase</keyword>
<accession>A0A4R3KXL1</accession>
<dbReference type="OrthoDB" id="664757at2"/>
<dbReference type="CDD" id="cd06223">
    <property type="entry name" value="PRTases_typeI"/>
    <property type="match status" value="1"/>
</dbReference>
<dbReference type="Pfam" id="PF00156">
    <property type="entry name" value="Pribosyltran"/>
    <property type="match status" value="1"/>
</dbReference>
<dbReference type="EMBL" id="SMAD01000001">
    <property type="protein sequence ID" value="TCS90445.1"/>
    <property type="molecule type" value="Genomic_DNA"/>
</dbReference>
<feature type="domain" description="Phosphoribosyltransferase" evidence="1">
    <location>
        <begin position="7"/>
        <end position="144"/>
    </location>
</feature>
<name>A0A4R3KXL1_9SPHI</name>
<evidence type="ECO:0000313" key="3">
    <source>
        <dbReference type="Proteomes" id="UP000295807"/>
    </source>
</evidence>
<dbReference type="Proteomes" id="UP000295807">
    <property type="component" value="Unassembled WGS sequence"/>
</dbReference>
<dbReference type="PANTHER" id="PTHR11608:SF0">
    <property type="entry name" value="BIFUNCTIONAL PROTEIN PYRR"/>
    <property type="match status" value="1"/>
</dbReference>
<evidence type="ECO:0000259" key="1">
    <source>
        <dbReference type="Pfam" id="PF00156"/>
    </source>
</evidence>
<keyword evidence="3" id="KW-1185">Reference proteome</keyword>
<evidence type="ECO:0000313" key="2">
    <source>
        <dbReference type="EMBL" id="TCS90445.1"/>
    </source>
</evidence>
<dbReference type="Gene3D" id="3.40.50.2020">
    <property type="match status" value="1"/>
</dbReference>
<reference evidence="2 3" key="1">
    <citation type="submission" date="2019-03" db="EMBL/GenBank/DDBJ databases">
        <title>Genomic Encyclopedia of Type Strains, Phase IV (KMG-IV): sequencing the most valuable type-strain genomes for metagenomic binning, comparative biology and taxonomic classification.</title>
        <authorList>
            <person name="Goeker M."/>
        </authorList>
    </citation>
    <scope>NUCLEOTIDE SEQUENCE [LARGE SCALE GENOMIC DNA]</scope>
    <source>
        <strain evidence="2 3">DSM 21100</strain>
    </source>
</reference>
<dbReference type="InterPro" id="IPR000836">
    <property type="entry name" value="PRTase_dom"/>
</dbReference>
<proteinExistence type="predicted"/>
<protein>
    <submittedName>
        <fullName evidence="2">Pyrimidine operon attenuation protein/uracil phosphoribosyltransferase</fullName>
    </submittedName>
</protein>